<sequence length="192" mass="20991">MGGNCSVLRGDERCAMASLRSSSSAIMPWCRRLGDNAIVCCTPAHLSAETMQLISATAAATLMLATGTSIRKPLLVPLFALQAPSSVVLWLRDDYGRWTAFLGLLLRLLYFIPGELELPLSTVLLVTCAPYQFIMNLRKSQGAAILAAATAGFLMFQHFTRMRCFRKAFDRESIIATSSIICMTVTSLTLVF</sequence>
<evidence type="ECO:0000256" key="4">
    <source>
        <dbReference type="ARBA" id="ARBA00022989"/>
    </source>
</evidence>
<reference evidence="7" key="1">
    <citation type="journal article" date="2019" name="BMC Genomics">
        <title>A new reference genome for Sorghum bicolor reveals high levels of sequence similarity between sweet and grain genotypes: implications for the genetics of sugar metabolism.</title>
        <authorList>
            <person name="Cooper E.A."/>
            <person name="Brenton Z.W."/>
            <person name="Flinn B.S."/>
            <person name="Jenkins J."/>
            <person name="Shu S."/>
            <person name="Flowers D."/>
            <person name="Luo F."/>
            <person name="Wang Y."/>
            <person name="Xia P."/>
            <person name="Barry K."/>
            <person name="Daum C."/>
            <person name="Lipzen A."/>
            <person name="Yoshinaga Y."/>
            <person name="Schmutz J."/>
            <person name="Saski C."/>
            <person name="Vermerris W."/>
            <person name="Kresovich S."/>
        </authorList>
    </citation>
    <scope>NUCLEOTIDE SEQUENCE</scope>
</reference>
<evidence type="ECO:0000313" key="8">
    <source>
        <dbReference type="Proteomes" id="UP000807115"/>
    </source>
</evidence>
<dbReference type="GO" id="GO:0016020">
    <property type="term" value="C:membrane"/>
    <property type="evidence" value="ECO:0007669"/>
    <property type="project" value="UniProtKB-SubCell"/>
</dbReference>
<keyword evidence="4 6" id="KW-1133">Transmembrane helix</keyword>
<reference evidence="7" key="2">
    <citation type="submission" date="2020-10" db="EMBL/GenBank/DDBJ databases">
        <authorList>
            <person name="Cooper E.A."/>
            <person name="Brenton Z.W."/>
            <person name="Flinn B.S."/>
            <person name="Jenkins J."/>
            <person name="Shu S."/>
            <person name="Flowers D."/>
            <person name="Luo F."/>
            <person name="Wang Y."/>
            <person name="Xia P."/>
            <person name="Barry K."/>
            <person name="Daum C."/>
            <person name="Lipzen A."/>
            <person name="Yoshinaga Y."/>
            <person name="Schmutz J."/>
            <person name="Saski C."/>
            <person name="Vermerris W."/>
            <person name="Kresovich S."/>
        </authorList>
    </citation>
    <scope>NUCLEOTIDE SEQUENCE</scope>
</reference>
<comment type="similarity">
    <text evidence="2">Belongs to the Cold-regulated 413 protein family.</text>
</comment>
<comment type="subcellular location">
    <subcellularLocation>
        <location evidence="1">Membrane</location>
        <topology evidence="1">Multi-pass membrane protein</topology>
    </subcellularLocation>
</comment>
<keyword evidence="3 6" id="KW-0812">Transmembrane</keyword>
<dbReference type="PANTHER" id="PTHR33596">
    <property type="entry name" value="COLD-REGULATED 413 PLASMA MEMBRANE PROTEIN 2"/>
    <property type="match status" value="1"/>
</dbReference>
<feature type="transmembrane region" description="Helical" evidence="6">
    <location>
        <begin position="173"/>
        <end position="191"/>
    </location>
</feature>
<evidence type="ECO:0000256" key="2">
    <source>
        <dbReference type="ARBA" id="ARBA00005852"/>
    </source>
</evidence>
<dbReference type="Proteomes" id="UP000807115">
    <property type="component" value="Chromosome 3"/>
</dbReference>
<protein>
    <submittedName>
        <fullName evidence="7">Uncharacterized protein</fullName>
    </submittedName>
</protein>
<accession>A0A921RH16</accession>
<evidence type="ECO:0000256" key="5">
    <source>
        <dbReference type="ARBA" id="ARBA00023136"/>
    </source>
</evidence>
<dbReference type="Pfam" id="PF05562">
    <property type="entry name" value="WCOR413"/>
    <property type="match status" value="1"/>
</dbReference>
<keyword evidence="5 6" id="KW-0472">Membrane</keyword>
<evidence type="ECO:0000313" key="7">
    <source>
        <dbReference type="EMBL" id="KAG0538800.1"/>
    </source>
</evidence>
<proteinExistence type="inferred from homology"/>
<evidence type="ECO:0000256" key="1">
    <source>
        <dbReference type="ARBA" id="ARBA00004141"/>
    </source>
</evidence>
<gene>
    <name evidence="7" type="ORF">BDA96_03G268200</name>
</gene>
<dbReference type="AlphaFoldDB" id="A0A921RH16"/>
<evidence type="ECO:0000256" key="3">
    <source>
        <dbReference type="ARBA" id="ARBA00022692"/>
    </source>
</evidence>
<feature type="transmembrane region" description="Helical" evidence="6">
    <location>
        <begin position="142"/>
        <end position="161"/>
    </location>
</feature>
<evidence type="ECO:0000256" key="6">
    <source>
        <dbReference type="SAM" id="Phobius"/>
    </source>
</evidence>
<dbReference type="PANTHER" id="PTHR33596:SF17">
    <property type="entry name" value="COLD-REGULATED 413 INNER MEMBRANE PROTEIN 1, CHLOROPLASTIC-RELATED"/>
    <property type="match status" value="1"/>
</dbReference>
<organism evidence="7 8">
    <name type="scientific">Sorghum bicolor</name>
    <name type="common">Sorghum</name>
    <name type="synonym">Sorghum vulgare</name>
    <dbReference type="NCBI Taxonomy" id="4558"/>
    <lineage>
        <taxon>Eukaryota</taxon>
        <taxon>Viridiplantae</taxon>
        <taxon>Streptophyta</taxon>
        <taxon>Embryophyta</taxon>
        <taxon>Tracheophyta</taxon>
        <taxon>Spermatophyta</taxon>
        <taxon>Magnoliopsida</taxon>
        <taxon>Liliopsida</taxon>
        <taxon>Poales</taxon>
        <taxon>Poaceae</taxon>
        <taxon>PACMAD clade</taxon>
        <taxon>Panicoideae</taxon>
        <taxon>Andropogonodae</taxon>
        <taxon>Andropogoneae</taxon>
        <taxon>Sorghinae</taxon>
        <taxon>Sorghum</taxon>
    </lineage>
</organism>
<dbReference type="InterPro" id="IPR008892">
    <property type="entry name" value="COR413"/>
</dbReference>
<name>A0A921RH16_SORBI</name>
<dbReference type="EMBL" id="CM027682">
    <property type="protein sequence ID" value="KAG0538800.1"/>
    <property type="molecule type" value="Genomic_DNA"/>
</dbReference>
<comment type="caution">
    <text evidence="7">The sequence shown here is derived from an EMBL/GenBank/DDBJ whole genome shotgun (WGS) entry which is preliminary data.</text>
</comment>